<dbReference type="AlphaFoldDB" id="A0A9X1X906"/>
<reference evidence="2" key="1">
    <citation type="submission" date="2022-04" db="EMBL/GenBank/DDBJ databases">
        <title>Mucilaginibacter sp. RS28 isolated from freshwater.</title>
        <authorList>
            <person name="Ko S.-R."/>
        </authorList>
    </citation>
    <scope>NUCLEOTIDE SEQUENCE</scope>
    <source>
        <strain evidence="2">RS28</strain>
    </source>
</reference>
<dbReference type="InterPro" id="IPR021428">
    <property type="entry name" value="DUF3078"/>
</dbReference>
<evidence type="ECO:0000313" key="3">
    <source>
        <dbReference type="Proteomes" id="UP001139450"/>
    </source>
</evidence>
<comment type="caution">
    <text evidence="2">The sequence shown here is derived from an EMBL/GenBank/DDBJ whole genome shotgun (WGS) entry which is preliminary data.</text>
</comment>
<name>A0A9X1X906_9SPHI</name>
<dbReference type="RefSeq" id="WP_245130457.1">
    <property type="nucleotide sequence ID" value="NZ_JALJEJ010000005.1"/>
</dbReference>
<feature type="signal peptide" evidence="1">
    <location>
        <begin position="1"/>
        <end position="22"/>
    </location>
</feature>
<proteinExistence type="predicted"/>
<evidence type="ECO:0000313" key="2">
    <source>
        <dbReference type="EMBL" id="MCJ8210619.1"/>
    </source>
</evidence>
<dbReference type="Proteomes" id="UP001139450">
    <property type="component" value="Unassembled WGS sequence"/>
</dbReference>
<keyword evidence="3" id="KW-1185">Reference proteome</keyword>
<evidence type="ECO:0000256" key="1">
    <source>
        <dbReference type="SAM" id="SignalP"/>
    </source>
</evidence>
<gene>
    <name evidence="2" type="ORF">MUY27_12950</name>
</gene>
<keyword evidence="1" id="KW-0732">Signal</keyword>
<dbReference type="EMBL" id="JALJEJ010000005">
    <property type="protein sequence ID" value="MCJ8210619.1"/>
    <property type="molecule type" value="Genomic_DNA"/>
</dbReference>
<protein>
    <submittedName>
        <fullName evidence="2">DUF3078 domain-containing protein</fullName>
    </submittedName>
</protein>
<sequence>MSKKAFYLLTLFLVLTAFSAHAQLRDSLRRADSIRRALVIRYADSLQRADSLRRMDSLSRLDTVKLDTVILNKYRRDVRRSPLPVIVRPIVVDPNLVPVSMLDYKVTYWRKWITMGFNLNQSAFSHNWANGGISSLALGGNFDYKTEYNKAPFNYTGELLLLYGKTSNEGHINRKTTDRIFFDNKVATQLSKNWYFFGSVSIESQFDKGYQYSDNGPPILISRFMAPGYITESVGVEYKPNKAFDLRIGTGTARQTLVLYNDLDRSITGNYGVDTTKRIRNELAFQLVALYDKDIMTNVHLNTRYAMLVPYGRSLMNIDHRLDVVLSAKVNKLVAVTITGTALYDKDSRAGIQGTEALALGVIYRFP</sequence>
<accession>A0A9X1X906</accession>
<feature type="chain" id="PRO_5040865174" evidence="1">
    <location>
        <begin position="23"/>
        <end position="367"/>
    </location>
</feature>
<dbReference type="Pfam" id="PF11276">
    <property type="entry name" value="DUF3078"/>
    <property type="match status" value="1"/>
</dbReference>
<organism evidence="2 3">
    <name type="scientific">Mucilaginibacter straminoryzae</name>
    <dbReference type="NCBI Taxonomy" id="2932774"/>
    <lineage>
        <taxon>Bacteria</taxon>
        <taxon>Pseudomonadati</taxon>
        <taxon>Bacteroidota</taxon>
        <taxon>Sphingobacteriia</taxon>
        <taxon>Sphingobacteriales</taxon>
        <taxon>Sphingobacteriaceae</taxon>
        <taxon>Mucilaginibacter</taxon>
    </lineage>
</organism>